<proteinExistence type="predicted"/>
<dbReference type="Proteomes" id="UP000192726">
    <property type="component" value="Chromosome"/>
</dbReference>
<dbReference type="EMBL" id="CP020569">
    <property type="protein sequence ID" value="ARF52946.1"/>
    <property type="molecule type" value="Genomic_DNA"/>
</dbReference>
<evidence type="ECO:0000313" key="1">
    <source>
        <dbReference type="EMBL" id="ARF52946.1"/>
    </source>
</evidence>
<protein>
    <recommendedName>
        <fullName evidence="3">SMI1/KNR4 family protein</fullName>
    </recommendedName>
</protein>
<gene>
    <name evidence="1" type="ORF">B1H19_00925</name>
</gene>
<dbReference type="AlphaFoldDB" id="A0A1V0TJ34"/>
<name>A0A1V0TJ34_9ACTN</name>
<organism evidence="1 2">
    <name type="scientific">Streptomyces gilvosporeus</name>
    <dbReference type="NCBI Taxonomy" id="553510"/>
    <lineage>
        <taxon>Bacteria</taxon>
        <taxon>Bacillati</taxon>
        <taxon>Actinomycetota</taxon>
        <taxon>Actinomycetes</taxon>
        <taxon>Kitasatosporales</taxon>
        <taxon>Streptomycetaceae</taxon>
        <taxon>Streptomyces</taxon>
    </lineage>
</organism>
<evidence type="ECO:0000313" key="2">
    <source>
        <dbReference type="Proteomes" id="UP000192726"/>
    </source>
</evidence>
<sequence>MSNAYSPVPELNSLKEFQERCGSEYYANEFELVEFGKPSGAETYSDEQEFIDSFVCFARANRSGSDYAFWRVDHRADLAASPVVVFGDEGGICVVAGNIRDLFRQLGCDWWQWPSWESAQFMEPDPDDKPSPRHGDYLEWLKENFGLTPPDDPNELRHIAEAEFGARLESWVDRFYQDPMDL</sequence>
<evidence type="ECO:0008006" key="3">
    <source>
        <dbReference type="Google" id="ProtNLM"/>
    </source>
</evidence>
<accession>A0A1V0TJ34</accession>
<dbReference type="RefSeq" id="WP_083102377.1">
    <property type="nucleotide sequence ID" value="NZ_CP020569.1"/>
</dbReference>
<dbReference type="OrthoDB" id="9179578at2"/>
<keyword evidence="2" id="KW-1185">Reference proteome</keyword>
<dbReference type="KEGG" id="sgv:B1H19_00925"/>
<reference evidence="1 2" key="1">
    <citation type="submission" date="2017-04" db="EMBL/GenBank/DDBJ databases">
        <title>Complete Genome Sequence of Streptomyces gilvosporeus F607, a Capable Producer of Natamycin.</title>
        <authorList>
            <person name="Zong G."/>
            <person name="Zhong C."/>
            <person name="Fu J."/>
            <person name="Qin R."/>
            <person name="Cao G."/>
        </authorList>
    </citation>
    <scope>NUCLEOTIDE SEQUENCE [LARGE SCALE GENOMIC DNA]</scope>
    <source>
        <strain evidence="1 2">F607</strain>
    </source>
</reference>